<proteinExistence type="predicted"/>
<keyword evidence="3" id="KW-1185">Reference proteome</keyword>
<dbReference type="RefSeq" id="WP_280601754.1">
    <property type="nucleotide sequence ID" value="NZ_JARXRN010000025.1"/>
</dbReference>
<organism evidence="2 3">
    <name type="scientific">Luteimonas rhizosphaericola</name>
    <dbReference type="NCBI Taxonomy" id="3042024"/>
    <lineage>
        <taxon>Bacteria</taxon>
        <taxon>Pseudomonadati</taxon>
        <taxon>Pseudomonadota</taxon>
        <taxon>Gammaproteobacteria</taxon>
        <taxon>Lysobacterales</taxon>
        <taxon>Lysobacteraceae</taxon>
        <taxon>Luteimonas</taxon>
    </lineage>
</organism>
<keyword evidence="1" id="KW-1133">Transmembrane helix</keyword>
<feature type="transmembrane region" description="Helical" evidence="1">
    <location>
        <begin position="12"/>
        <end position="34"/>
    </location>
</feature>
<evidence type="ECO:0000313" key="2">
    <source>
        <dbReference type="EMBL" id="MDH5830873.1"/>
    </source>
</evidence>
<protein>
    <submittedName>
        <fullName evidence="2">Uncharacterized protein</fullName>
    </submittedName>
</protein>
<comment type="caution">
    <text evidence="2">The sequence shown here is derived from an EMBL/GenBank/DDBJ whole genome shotgun (WGS) entry which is preliminary data.</text>
</comment>
<keyword evidence="1" id="KW-0812">Transmembrane</keyword>
<name>A0ABT6JJM2_9GAMM</name>
<dbReference type="Proteomes" id="UP001156831">
    <property type="component" value="Unassembled WGS sequence"/>
</dbReference>
<accession>A0ABT6JJM2</accession>
<dbReference type="EMBL" id="JARXRN010000025">
    <property type="protein sequence ID" value="MDH5830873.1"/>
    <property type="molecule type" value="Genomic_DNA"/>
</dbReference>
<gene>
    <name evidence="2" type="ORF">QFW80_10145</name>
</gene>
<evidence type="ECO:0000256" key="1">
    <source>
        <dbReference type="SAM" id="Phobius"/>
    </source>
</evidence>
<evidence type="ECO:0000313" key="3">
    <source>
        <dbReference type="Proteomes" id="UP001156831"/>
    </source>
</evidence>
<sequence length="81" mass="8612">MRTAPRRHLSYASLVLLLAADLLALAALVLNQWLAVGQGWAWLLAAGLTAAALPGLLWLVDRVFVAARRAAEVTFSGGTFP</sequence>
<feature type="transmembrane region" description="Helical" evidence="1">
    <location>
        <begin position="40"/>
        <end position="60"/>
    </location>
</feature>
<reference evidence="2 3" key="1">
    <citation type="submission" date="2023-04" db="EMBL/GenBank/DDBJ databases">
        <title>Luteimonas sp. M1R5S18.</title>
        <authorList>
            <person name="Sun J.-Q."/>
        </authorList>
    </citation>
    <scope>NUCLEOTIDE SEQUENCE [LARGE SCALE GENOMIC DNA]</scope>
    <source>
        <strain evidence="2 3">M1R5S18</strain>
    </source>
</reference>
<keyword evidence="1" id="KW-0472">Membrane</keyword>